<proteinExistence type="predicted"/>
<protein>
    <submittedName>
        <fullName evidence="3">F-box domain-containing protein</fullName>
    </submittedName>
</protein>
<sequence length="212" mass="25491">MYFPPEVKIDIFKCLNFDQLFAFQQTNRLYRDFVNKYEDEFARKTFFSLDVVPLYSTEDLKDALKLNEEVKPEFGFVDFPLSAQLEKKWQVAIAEKTPMFIYSETIKWMEEMLVTFGIVITTKKANDNPKYLLLNLPYIPKSIEEMRIWRCWVERIFRCAFVKIEFLNILLNPKMMDLFFDETKFPLGCNTIERMDLFLARKFIGRLKQMQL</sequence>
<dbReference type="WBParaSite" id="MhA1_Contig277.frz3.gene27">
    <property type="protein sequence ID" value="MhA1_Contig277.frz3.gene27"/>
    <property type="gene ID" value="MhA1_Contig277.frz3.gene27"/>
</dbReference>
<dbReference type="PROSITE" id="PS50181">
    <property type="entry name" value="FBOX"/>
    <property type="match status" value="1"/>
</dbReference>
<evidence type="ECO:0000313" key="3">
    <source>
        <dbReference type="WBParaSite" id="MhA1_Contig277.frz3.gene27"/>
    </source>
</evidence>
<feature type="domain" description="F-box" evidence="1">
    <location>
        <begin position="1"/>
        <end position="45"/>
    </location>
</feature>
<name>A0A1I8BJX0_MELHA</name>
<reference evidence="3" key="1">
    <citation type="submission" date="2016-11" db="UniProtKB">
        <authorList>
            <consortium name="WormBaseParasite"/>
        </authorList>
    </citation>
    <scope>IDENTIFICATION</scope>
</reference>
<dbReference type="Proteomes" id="UP000095281">
    <property type="component" value="Unplaced"/>
</dbReference>
<evidence type="ECO:0000259" key="1">
    <source>
        <dbReference type="PROSITE" id="PS50181"/>
    </source>
</evidence>
<dbReference type="AlphaFoldDB" id="A0A1I8BJX0"/>
<evidence type="ECO:0000313" key="2">
    <source>
        <dbReference type="Proteomes" id="UP000095281"/>
    </source>
</evidence>
<organism evidence="2 3">
    <name type="scientific">Meloidogyne hapla</name>
    <name type="common">Root-knot nematode worm</name>
    <dbReference type="NCBI Taxonomy" id="6305"/>
    <lineage>
        <taxon>Eukaryota</taxon>
        <taxon>Metazoa</taxon>
        <taxon>Ecdysozoa</taxon>
        <taxon>Nematoda</taxon>
        <taxon>Chromadorea</taxon>
        <taxon>Rhabditida</taxon>
        <taxon>Tylenchina</taxon>
        <taxon>Tylenchomorpha</taxon>
        <taxon>Tylenchoidea</taxon>
        <taxon>Meloidogynidae</taxon>
        <taxon>Meloidogyninae</taxon>
        <taxon>Meloidogyne</taxon>
    </lineage>
</organism>
<dbReference type="InterPro" id="IPR001810">
    <property type="entry name" value="F-box_dom"/>
</dbReference>
<accession>A0A1I8BJX0</accession>
<keyword evidence="2" id="KW-1185">Reference proteome</keyword>